<name>A0AAI8C6U7_9FLAO</name>
<dbReference type="KEGG" id="mod:AS202_13330"/>
<feature type="domain" description="Cyclic nucleotide-binding" evidence="1">
    <location>
        <begin position="11"/>
        <end position="102"/>
    </location>
</feature>
<evidence type="ECO:0000313" key="2">
    <source>
        <dbReference type="EMBL" id="ALU27075.1"/>
    </source>
</evidence>
<dbReference type="InterPro" id="IPR000595">
    <property type="entry name" value="cNMP-bd_dom"/>
</dbReference>
<gene>
    <name evidence="2" type="ORF">AS202_13330</name>
</gene>
<dbReference type="InterPro" id="IPR018490">
    <property type="entry name" value="cNMP-bd_dom_sf"/>
</dbReference>
<dbReference type="Pfam" id="PF00027">
    <property type="entry name" value="cNMP_binding"/>
    <property type="match status" value="1"/>
</dbReference>
<dbReference type="RefSeq" id="WP_058699558.1">
    <property type="nucleotide sequence ID" value="NZ_CP013690.1"/>
</dbReference>
<dbReference type="SUPFAM" id="SSF51206">
    <property type="entry name" value="cAMP-binding domain-like"/>
    <property type="match status" value="1"/>
</dbReference>
<dbReference type="Gene3D" id="2.60.120.10">
    <property type="entry name" value="Jelly Rolls"/>
    <property type="match status" value="1"/>
</dbReference>
<proteinExistence type="predicted"/>
<accession>A0AAI8C6U7</accession>
<dbReference type="Proteomes" id="UP000069030">
    <property type="component" value="Chromosome"/>
</dbReference>
<sequence length="185" mass="21514">MQSNHFVDRLLEDLQDSVIYRTLTKGEEILQLGEVCDYVGIVRKGCLRMYYIDAEGDDVSFAFYLSNHIFTNYEGVLTNAPSQLTIVATKETDVELIRKSDLFAYYETSIEAQLLGRRMAELIFLEAKKRIDFLLFLNPEQRYLQLIESTPEVFKCIPQKYIASYIGVKPQSLSRIRKRLNEKGY</sequence>
<dbReference type="EMBL" id="CP013690">
    <property type="protein sequence ID" value="ALU27075.1"/>
    <property type="molecule type" value="Genomic_DNA"/>
</dbReference>
<dbReference type="CDD" id="cd00038">
    <property type="entry name" value="CAP_ED"/>
    <property type="match status" value="1"/>
</dbReference>
<evidence type="ECO:0000313" key="3">
    <source>
        <dbReference type="Proteomes" id="UP000069030"/>
    </source>
</evidence>
<reference evidence="2 3" key="1">
    <citation type="journal article" date="2016" name="J. Zhejiang Univ. Sci. B">
        <title>Antibiotic resistance mechanisms of Myroides sp.</title>
        <authorList>
            <person name="Hu S."/>
            <person name="Yuan S."/>
            <person name="Qu H."/>
            <person name="Jiang T."/>
            <person name="Zhou Y."/>
            <person name="Wang M."/>
            <person name="Ming D."/>
        </authorList>
    </citation>
    <scope>NUCLEOTIDE SEQUENCE [LARGE SCALE GENOMIC DNA]</scope>
    <source>
        <strain evidence="2 3">PR63039</strain>
    </source>
</reference>
<evidence type="ECO:0000259" key="1">
    <source>
        <dbReference type="PROSITE" id="PS50042"/>
    </source>
</evidence>
<organism evidence="2 3">
    <name type="scientific">Myroides odoratimimus</name>
    <dbReference type="NCBI Taxonomy" id="76832"/>
    <lineage>
        <taxon>Bacteria</taxon>
        <taxon>Pseudomonadati</taxon>
        <taxon>Bacteroidota</taxon>
        <taxon>Flavobacteriia</taxon>
        <taxon>Flavobacteriales</taxon>
        <taxon>Flavobacteriaceae</taxon>
        <taxon>Myroides</taxon>
    </lineage>
</organism>
<dbReference type="PROSITE" id="PS50042">
    <property type="entry name" value="CNMP_BINDING_3"/>
    <property type="match status" value="1"/>
</dbReference>
<protein>
    <submittedName>
        <fullName evidence="2">Crp/Fnr family transcriptional regulator</fullName>
    </submittedName>
</protein>
<dbReference type="AlphaFoldDB" id="A0AAI8C6U7"/>
<dbReference type="InterPro" id="IPR014710">
    <property type="entry name" value="RmlC-like_jellyroll"/>
</dbReference>